<feature type="region of interest" description="Disordered" evidence="1">
    <location>
        <begin position="153"/>
        <end position="182"/>
    </location>
</feature>
<evidence type="ECO:0000313" key="2">
    <source>
        <dbReference type="EMBL" id="KAJ8359374.1"/>
    </source>
</evidence>
<sequence length="182" mass="20103">MKQNNLGVFPIKFQFWAGITEVTLLTTPFSVICRSRSTRVSLVPPCCISYSAELLGALTSEPDRAWVLGLEGRSERQLAGLQRDGPPCTESGKKSHSRPIHCPSFLLGICSKKGRRIFLPLFSPVDDPVLLSNFYAPLEELTELVVACSRSAPQQPAQVRSSTTRKHQISPTTTPESHGKRR</sequence>
<protein>
    <submittedName>
        <fullName evidence="2">Uncharacterized protein</fullName>
    </submittedName>
</protein>
<dbReference type="EMBL" id="JAINUF010000005">
    <property type="protein sequence ID" value="KAJ8359374.1"/>
    <property type="molecule type" value="Genomic_DNA"/>
</dbReference>
<evidence type="ECO:0000313" key="3">
    <source>
        <dbReference type="Proteomes" id="UP001152622"/>
    </source>
</evidence>
<reference evidence="2" key="1">
    <citation type="journal article" date="2023" name="Science">
        <title>Genome structures resolve the early diversification of teleost fishes.</title>
        <authorList>
            <person name="Parey E."/>
            <person name="Louis A."/>
            <person name="Montfort J."/>
            <person name="Bouchez O."/>
            <person name="Roques C."/>
            <person name="Iampietro C."/>
            <person name="Lluch J."/>
            <person name="Castinel A."/>
            <person name="Donnadieu C."/>
            <person name="Desvignes T."/>
            <person name="Floi Bucao C."/>
            <person name="Jouanno E."/>
            <person name="Wen M."/>
            <person name="Mejri S."/>
            <person name="Dirks R."/>
            <person name="Jansen H."/>
            <person name="Henkel C."/>
            <person name="Chen W.J."/>
            <person name="Zahm M."/>
            <person name="Cabau C."/>
            <person name="Klopp C."/>
            <person name="Thompson A.W."/>
            <person name="Robinson-Rechavi M."/>
            <person name="Braasch I."/>
            <person name="Lecointre G."/>
            <person name="Bobe J."/>
            <person name="Postlethwait J.H."/>
            <person name="Berthelot C."/>
            <person name="Roest Crollius H."/>
            <person name="Guiguen Y."/>
        </authorList>
    </citation>
    <scope>NUCLEOTIDE SEQUENCE</scope>
    <source>
        <strain evidence="2">WJC10195</strain>
    </source>
</reference>
<dbReference type="AlphaFoldDB" id="A0A9Q1FI46"/>
<keyword evidence="3" id="KW-1185">Reference proteome</keyword>
<organism evidence="2 3">
    <name type="scientific">Synaphobranchus kaupii</name>
    <name type="common">Kaup's arrowtooth eel</name>
    <dbReference type="NCBI Taxonomy" id="118154"/>
    <lineage>
        <taxon>Eukaryota</taxon>
        <taxon>Metazoa</taxon>
        <taxon>Chordata</taxon>
        <taxon>Craniata</taxon>
        <taxon>Vertebrata</taxon>
        <taxon>Euteleostomi</taxon>
        <taxon>Actinopterygii</taxon>
        <taxon>Neopterygii</taxon>
        <taxon>Teleostei</taxon>
        <taxon>Anguilliformes</taxon>
        <taxon>Synaphobranchidae</taxon>
        <taxon>Synaphobranchus</taxon>
    </lineage>
</organism>
<dbReference type="Proteomes" id="UP001152622">
    <property type="component" value="Chromosome 5"/>
</dbReference>
<name>A0A9Q1FI46_SYNKA</name>
<evidence type="ECO:0000256" key="1">
    <source>
        <dbReference type="SAM" id="MobiDB-lite"/>
    </source>
</evidence>
<accession>A0A9Q1FI46</accession>
<feature type="compositionally biased region" description="Polar residues" evidence="1">
    <location>
        <begin position="153"/>
        <end position="162"/>
    </location>
</feature>
<comment type="caution">
    <text evidence="2">The sequence shown here is derived from an EMBL/GenBank/DDBJ whole genome shotgun (WGS) entry which is preliminary data.</text>
</comment>
<gene>
    <name evidence="2" type="ORF">SKAU_G00158990</name>
</gene>
<proteinExistence type="predicted"/>